<evidence type="ECO:0000313" key="2">
    <source>
        <dbReference type="EMBL" id="EAW08475.1"/>
    </source>
</evidence>
<sequence length="231" mass="25002">MPMRWTSENDQLLLLKILETHELSVDSNKVAAAWPGTDPNERPTPRAIRERLVKMRQIVKASGSDGFSIGGNTAGNTPTPKKTRKNTTPAKTPASGKRKRGGKAGLAVGENGDLAPEYGGNTKQDVKHESDDDEIDTPTKKMPLQPGFTTNQPAMCAILVKSEADDDDVFSAGVDDTPSKRSRRVSALPRGMVKYEDDEDQPNNGYESSSSEFLPEGSAVHGEDLDMQGYA</sequence>
<feature type="region of interest" description="Disordered" evidence="1">
    <location>
        <begin position="63"/>
        <end position="150"/>
    </location>
</feature>
<dbReference type="HOGENOM" id="CLU_088982_0_0_1"/>
<dbReference type="VEuPathDB" id="FungiDB:ACLA_032100"/>
<dbReference type="KEGG" id="act:ACLA_032100"/>
<accession>A1CS54</accession>
<protein>
    <submittedName>
        <fullName evidence="2">Uncharacterized protein</fullName>
    </submittedName>
</protein>
<dbReference type="OrthoDB" id="5420368at2759"/>
<dbReference type="OMA" id="AWPAENE"/>
<evidence type="ECO:0000256" key="1">
    <source>
        <dbReference type="SAM" id="MobiDB-lite"/>
    </source>
</evidence>
<name>A1CS54_ASPCL</name>
<dbReference type="eggNOG" id="ENOG502S9QM">
    <property type="taxonomic scope" value="Eukaryota"/>
</dbReference>
<evidence type="ECO:0000313" key="3">
    <source>
        <dbReference type="Proteomes" id="UP000006701"/>
    </source>
</evidence>
<reference evidence="2 3" key="1">
    <citation type="journal article" date="2008" name="PLoS Genet.">
        <title>Genomic islands in the pathogenic filamentous fungus Aspergillus fumigatus.</title>
        <authorList>
            <person name="Fedorova N.D."/>
            <person name="Khaldi N."/>
            <person name="Joardar V.S."/>
            <person name="Maiti R."/>
            <person name="Amedeo P."/>
            <person name="Anderson M.J."/>
            <person name="Crabtree J."/>
            <person name="Silva J.C."/>
            <person name="Badger J.H."/>
            <person name="Albarraq A."/>
            <person name="Angiuoli S."/>
            <person name="Bussey H."/>
            <person name="Bowyer P."/>
            <person name="Cotty P.J."/>
            <person name="Dyer P.S."/>
            <person name="Egan A."/>
            <person name="Galens K."/>
            <person name="Fraser-Liggett C.M."/>
            <person name="Haas B.J."/>
            <person name="Inman J.M."/>
            <person name="Kent R."/>
            <person name="Lemieux S."/>
            <person name="Malavazi I."/>
            <person name="Orvis J."/>
            <person name="Roemer T."/>
            <person name="Ronning C.M."/>
            <person name="Sundaram J.P."/>
            <person name="Sutton G."/>
            <person name="Turner G."/>
            <person name="Venter J.C."/>
            <person name="White O.R."/>
            <person name="Whitty B.R."/>
            <person name="Youngman P."/>
            <person name="Wolfe K.H."/>
            <person name="Goldman G.H."/>
            <person name="Wortman J.R."/>
            <person name="Jiang B."/>
            <person name="Denning D.W."/>
            <person name="Nierman W.C."/>
        </authorList>
    </citation>
    <scope>NUCLEOTIDE SEQUENCE [LARGE SCALE GENOMIC DNA]</scope>
    <source>
        <strain evidence="3">ATCC 1007 / CBS 513.65 / DSM 816 / NCTC 3887 / NRRL 1</strain>
    </source>
</reference>
<feature type="region of interest" description="Disordered" evidence="1">
    <location>
        <begin position="163"/>
        <end position="231"/>
    </location>
</feature>
<dbReference type="Proteomes" id="UP000006701">
    <property type="component" value="Unassembled WGS sequence"/>
</dbReference>
<dbReference type="GeneID" id="4701624"/>
<dbReference type="EMBL" id="DS027059">
    <property type="protein sequence ID" value="EAW08475.1"/>
    <property type="molecule type" value="Genomic_DNA"/>
</dbReference>
<organism evidence="2 3">
    <name type="scientific">Aspergillus clavatus (strain ATCC 1007 / CBS 513.65 / DSM 816 / NCTC 3887 / NRRL 1 / QM 1276 / 107)</name>
    <dbReference type="NCBI Taxonomy" id="344612"/>
    <lineage>
        <taxon>Eukaryota</taxon>
        <taxon>Fungi</taxon>
        <taxon>Dikarya</taxon>
        <taxon>Ascomycota</taxon>
        <taxon>Pezizomycotina</taxon>
        <taxon>Eurotiomycetes</taxon>
        <taxon>Eurotiomycetidae</taxon>
        <taxon>Eurotiales</taxon>
        <taxon>Aspergillaceae</taxon>
        <taxon>Aspergillus</taxon>
        <taxon>Aspergillus subgen. Fumigati</taxon>
    </lineage>
</organism>
<gene>
    <name evidence="2" type="ORF">ACLA_032100</name>
</gene>
<dbReference type="AlphaFoldDB" id="A1CS54"/>
<proteinExistence type="predicted"/>
<feature type="compositionally biased region" description="Polar residues" evidence="1">
    <location>
        <begin position="202"/>
        <end position="212"/>
    </location>
</feature>
<keyword evidence="3" id="KW-1185">Reference proteome</keyword>
<feature type="compositionally biased region" description="Low complexity" evidence="1">
    <location>
        <begin position="76"/>
        <end position="94"/>
    </location>
</feature>
<dbReference type="RefSeq" id="XP_001269901.1">
    <property type="nucleotide sequence ID" value="XM_001269900.1"/>
</dbReference>